<reference evidence="2 3" key="1">
    <citation type="submission" date="2018-05" db="EMBL/GenBank/DDBJ databases">
        <title>The draft genome of strain NS-104.</title>
        <authorList>
            <person name="Hang P."/>
            <person name="Jiang J."/>
        </authorList>
    </citation>
    <scope>NUCLEOTIDE SEQUENCE [LARGE SCALE GENOMIC DNA]</scope>
    <source>
        <strain evidence="2 3">NS-104</strain>
    </source>
</reference>
<proteinExistence type="predicted"/>
<dbReference type="AlphaFoldDB" id="A0A2U2DIG3"/>
<organism evidence="2 3">
    <name type="scientific">Metarhizobium album</name>
    <dbReference type="NCBI Taxonomy" id="2182425"/>
    <lineage>
        <taxon>Bacteria</taxon>
        <taxon>Pseudomonadati</taxon>
        <taxon>Pseudomonadota</taxon>
        <taxon>Alphaproteobacteria</taxon>
        <taxon>Hyphomicrobiales</taxon>
        <taxon>Rhizobiaceae</taxon>
        <taxon>Metarhizobium</taxon>
    </lineage>
</organism>
<feature type="transmembrane region" description="Helical" evidence="1">
    <location>
        <begin position="7"/>
        <end position="27"/>
    </location>
</feature>
<evidence type="ECO:0000256" key="1">
    <source>
        <dbReference type="SAM" id="Phobius"/>
    </source>
</evidence>
<evidence type="ECO:0008006" key="4">
    <source>
        <dbReference type="Google" id="ProtNLM"/>
    </source>
</evidence>
<evidence type="ECO:0000313" key="3">
    <source>
        <dbReference type="Proteomes" id="UP000245252"/>
    </source>
</evidence>
<gene>
    <name evidence="2" type="ORF">DEM27_27350</name>
</gene>
<sequence>MQKKIPFAERAESVLMASILIGIALVAQPFSIYVFRIGLVLLVAATLLQIAVGNVPKHLETGPSIVRIVIILAIVAAMFGLGIFLVPYFAQLGR</sequence>
<keyword evidence="3" id="KW-1185">Reference proteome</keyword>
<keyword evidence="1" id="KW-0812">Transmembrane</keyword>
<dbReference type="RefSeq" id="WP_109461428.1">
    <property type="nucleotide sequence ID" value="NZ_QFBC01000018.1"/>
</dbReference>
<dbReference type="EMBL" id="QFBC01000018">
    <property type="protein sequence ID" value="PWE53094.1"/>
    <property type="molecule type" value="Genomic_DNA"/>
</dbReference>
<protein>
    <recommendedName>
        <fullName evidence="4">AI-2E family transporter</fullName>
    </recommendedName>
</protein>
<evidence type="ECO:0000313" key="2">
    <source>
        <dbReference type="EMBL" id="PWE53094.1"/>
    </source>
</evidence>
<dbReference type="OrthoDB" id="7916543at2"/>
<feature type="transmembrane region" description="Helical" evidence="1">
    <location>
        <begin position="33"/>
        <end position="53"/>
    </location>
</feature>
<accession>A0A2U2DIG3</accession>
<keyword evidence="1" id="KW-1133">Transmembrane helix</keyword>
<name>A0A2U2DIG3_9HYPH</name>
<feature type="transmembrane region" description="Helical" evidence="1">
    <location>
        <begin position="65"/>
        <end position="90"/>
    </location>
</feature>
<keyword evidence="1" id="KW-0472">Membrane</keyword>
<comment type="caution">
    <text evidence="2">The sequence shown here is derived from an EMBL/GenBank/DDBJ whole genome shotgun (WGS) entry which is preliminary data.</text>
</comment>
<dbReference type="Proteomes" id="UP000245252">
    <property type="component" value="Unassembled WGS sequence"/>
</dbReference>